<dbReference type="RefSeq" id="WP_183167815.1">
    <property type="nucleotide sequence ID" value="NZ_JACHXI010000022.1"/>
</dbReference>
<dbReference type="AlphaFoldDB" id="A0A839T637"/>
<gene>
    <name evidence="2" type="ORF">FHR87_003390</name>
</gene>
<sequence>MKQLPLLLLLCLIWTGAQAQSLMEYEVERMLEQVARESNVGTPRAINSDLLDQGYTVDGTTLVNFISVQPRHAAMMRDNPKDVRKQLTKSVCQNNGFRKLLENGAKLRYEFSEYKSNRPIATEHFAAKDCKL</sequence>
<feature type="signal peptide" evidence="1">
    <location>
        <begin position="1"/>
        <end position="19"/>
    </location>
</feature>
<comment type="caution">
    <text evidence="2">The sequence shown here is derived from an EMBL/GenBank/DDBJ whole genome shotgun (WGS) entry which is preliminary data.</text>
</comment>
<proteinExistence type="predicted"/>
<accession>A0A839T637</accession>
<evidence type="ECO:0000256" key="1">
    <source>
        <dbReference type="SAM" id="SignalP"/>
    </source>
</evidence>
<dbReference type="Proteomes" id="UP000549250">
    <property type="component" value="Unassembled WGS sequence"/>
</dbReference>
<feature type="chain" id="PRO_5032959334" description="Quorum-sensing-regulated virulence factor" evidence="1">
    <location>
        <begin position="20"/>
        <end position="132"/>
    </location>
</feature>
<reference evidence="2 3" key="1">
    <citation type="submission" date="2020-08" db="EMBL/GenBank/DDBJ databases">
        <title>Genomic Encyclopedia of Type Strains, Phase III (KMG-III): the genomes of soil and plant-associated and newly described type strains.</title>
        <authorList>
            <person name="Whitman W."/>
        </authorList>
    </citation>
    <scope>NUCLEOTIDE SEQUENCE [LARGE SCALE GENOMIC DNA]</scope>
    <source>
        <strain evidence="2 3">CECT 4462</strain>
    </source>
</reference>
<name>A0A839T637_AZOMA</name>
<evidence type="ECO:0000313" key="2">
    <source>
        <dbReference type="EMBL" id="MBB3104961.1"/>
    </source>
</evidence>
<evidence type="ECO:0000313" key="3">
    <source>
        <dbReference type="Proteomes" id="UP000549250"/>
    </source>
</evidence>
<evidence type="ECO:0008006" key="4">
    <source>
        <dbReference type="Google" id="ProtNLM"/>
    </source>
</evidence>
<organism evidence="2 3">
    <name type="scientific">Azomonas macrocytogenes</name>
    <name type="common">Azotobacter macrocytogenes</name>
    <dbReference type="NCBI Taxonomy" id="69962"/>
    <lineage>
        <taxon>Bacteria</taxon>
        <taxon>Pseudomonadati</taxon>
        <taxon>Pseudomonadota</taxon>
        <taxon>Gammaproteobacteria</taxon>
        <taxon>Pseudomonadales</taxon>
        <taxon>Pseudomonadaceae</taxon>
        <taxon>Azomonas</taxon>
    </lineage>
</organism>
<dbReference type="InterPro" id="IPR025203">
    <property type="entry name" value="QSregVF"/>
</dbReference>
<dbReference type="Gene3D" id="3.30.300.250">
    <property type="match status" value="1"/>
</dbReference>
<protein>
    <recommendedName>
        <fullName evidence="4">Quorum-sensing-regulated virulence factor</fullName>
    </recommendedName>
</protein>
<keyword evidence="3" id="KW-1185">Reference proteome</keyword>
<dbReference type="EMBL" id="JACHXI010000022">
    <property type="protein sequence ID" value="MBB3104961.1"/>
    <property type="molecule type" value="Genomic_DNA"/>
</dbReference>
<keyword evidence="1" id="KW-0732">Signal</keyword>
<dbReference type="Pfam" id="PF13652">
    <property type="entry name" value="QSregVF"/>
    <property type="match status" value="1"/>
</dbReference>